<name>A0ACC0G4W6_9ERIC</name>
<evidence type="ECO:0000313" key="1">
    <source>
        <dbReference type="EMBL" id="KAI7996116.1"/>
    </source>
</evidence>
<protein>
    <submittedName>
        <fullName evidence="1">Uncharacterized protein</fullName>
    </submittedName>
</protein>
<organism evidence="1 2">
    <name type="scientific">Camellia lanceoleosa</name>
    <dbReference type="NCBI Taxonomy" id="1840588"/>
    <lineage>
        <taxon>Eukaryota</taxon>
        <taxon>Viridiplantae</taxon>
        <taxon>Streptophyta</taxon>
        <taxon>Embryophyta</taxon>
        <taxon>Tracheophyta</taxon>
        <taxon>Spermatophyta</taxon>
        <taxon>Magnoliopsida</taxon>
        <taxon>eudicotyledons</taxon>
        <taxon>Gunneridae</taxon>
        <taxon>Pentapetalae</taxon>
        <taxon>asterids</taxon>
        <taxon>Ericales</taxon>
        <taxon>Theaceae</taxon>
        <taxon>Camellia</taxon>
    </lineage>
</organism>
<keyword evidence="2" id="KW-1185">Reference proteome</keyword>
<gene>
    <name evidence="1" type="ORF">LOK49_LG10G03085</name>
</gene>
<comment type="caution">
    <text evidence="1">The sequence shown here is derived from an EMBL/GenBank/DDBJ whole genome shotgun (WGS) entry which is preliminary data.</text>
</comment>
<reference evidence="1 2" key="1">
    <citation type="journal article" date="2022" name="Plant J.">
        <title>Chromosome-level genome of Camellia lanceoleosa provides a valuable resource for understanding genome evolution and self-incompatibility.</title>
        <authorList>
            <person name="Gong W."/>
            <person name="Xiao S."/>
            <person name="Wang L."/>
            <person name="Liao Z."/>
            <person name="Chang Y."/>
            <person name="Mo W."/>
            <person name="Hu G."/>
            <person name="Li W."/>
            <person name="Zhao G."/>
            <person name="Zhu H."/>
            <person name="Hu X."/>
            <person name="Ji K."/>
            <person name="Xiang X."/>
            <person name="Song Q."/>
            <person name="Yuan D."/>
            <person name="Jin S."/>
            <person name="Zhang L."/>
        </authorList>
    </citation>
    <scope>NUCLEOTIDE SEQUENCE [LARGE SCALE GENOMIC DNA]</scope>
    <source>
        <strain evidence="1">SQ_2022a</strain>
    </source>
</reference>
<dbReference type="EMBL" id="CM045767">
    <property type="protein sequence ID" value="KAI7996116.1"/>
    <property type="molecule type" value="Genomic_DNA"/>
</dbReference>
<sequence>MPKVPTKKSKDAKLVRSSQPSQSSISSSTIRVCNKRFLNKLVESDEEMKQQDEDEEEEYRLLLAEAKETLQMGQKLQIDFGGREDIFLKDFIELEMSNKAKIRMKT</sequence>
<evidence type="ECO:0000313" key="2">
    <source>
        <dbReference type="Proteomes" id="UP001060215"/>
    </source>
</evidence>
<accession>A0ACC0G4W6</accession>
<dbReference type="Proteomes" id="UP001060215">
    <property type="component" value="Chromosome 10"/>
</dbReference>
<proteinExistence type="predicted"/>